<dbReference type="Gene3D" id="3.40.50.1820">
    <property type="entry name" value="alpha/beta hydrolase"/>
    <property type="match status" value="1"/>
</dbReference>
<keyword evidence="5" id="KW-1185">Reference proteome</keyword>
<dbReference type="InterPro" id="IPR050300">
    <property type="entry name" value="GDXG_lipolytic_enzyme"/>
</dbReference>
<gene>
    <name evidence="4" type="ORF">EDD42_0369</name>
</gene>
<dbReference type="AlphaFoldDB" id="A0A3N2BYL7"/>
<protein>
    <submittedName>
        <fullName evidence="4">Acetyl esterase/lipase</fullName>
    </submittedName>
</protein>
<evidence type="ECO:0000313" key="5">
    <source>
        <dbReference type="Proteomes" id="UP000266915"/>
    </source>
</evidence>
<dbReference type="PANTHER" id="PTHR48081:SF13">
    <property type="entry name" value="ALPHA_BETA HYDROLASE"/>
    <property type="match status" value="1"/>
</dbReference>
<evidence type="ECO:0000256" key="2">
    <source>
        <dbReference type="SAM" id="Phobius"/>
    </source>
</evidence>
<keyword evidence="2" id="KW-0812">Transmembrane</keyword>
<dbReference type="GO" id="GO:0016787">
    <property type="term" value="F:hydrolase activity"/>
    <property type="evidence" value="ECO:0007669"/>
    <property type="project" value="UniProtKB-KW"/>
</dbReference>
<keyword evidence="2" id="KW-0472">Membrane</keyword>
<feature type="transmembrane region" description="Helical" evidence="2">
    <location>
        <begin position="35"/>
        <end position="55"/>
    </location>
</feature>
<sequence>MVTLWVVVVAISILGLLLPAYPGKFLLAAGLLTGLVYPFLTVAVIVGIVIVLLAWKRGRRVVATVAAALSVLLAIGIAWPTVGAVAAAEQAKTQLSVSQLLQSAPTEGSPAPLETQTYRTVDGEDLDVDVWAPVSEEAAEKANHASLVYVFGGGWVAGDRTMWSPFFQYLTAQGITVFSIDYRLSTAEQASWSTSISDVRCAIGWVHEEADTYDIDPKRIAISGGSAGANLALLAGYTSDEPAPDGCGTDTSVRAVIDYYGPTDLAAVEAEAGSTVVDMLHTYLGATAAEEPERYAELSPLTHVSPSSPPTLIIHGTHDGMVPTNQSERLAAALDDAGVKNHLVLIGGAQHGFDMIWGTLAGQAARAEVMSFMERYVIG</sequence>
<feature type="transmembrane region" description="Helical" evidence="2">
    <location>
        <begin position="62"/>
        <end position="82"/>
    </location>
</feature>
<evidence type="ECO:0000256" key="1">
    <source>
        <dbReference type="ARBA" id="ARBA00022801"/>
    </source>
</evidence>
<name>A0A3N2BYL7_9MICO</name>
<feature type="domain" description="BD-FAE-like" evidence="3">
    <location>
        <begin position="138"/>
        <end position="334"/>
    </location>
</feature>
<dbReference type="Proteomes" id="UP000266915">
    <property type="component" value="Unassembled WGS sequence"/>
</dbReference>
<keyword evidence="2" id="KW-1133">Transmembrane helix</keyword>
<dbReference type="InterPro" id="IPR049492">
    <property type="entry name" value="BD-FAE-like_dom"/>
</dbReference>
<accession>A0A3N2BYL7</accession>
<comment type="caution">
    <text evidence="4">The sequence shown here is derived from an EMBL/GenBank/DDBJ whole genome shotgun (WGS) entry which is preliminary data.</text>
</comment>
<dbReference type="Pfam" id="PF20434">
    <property type="entry name" value="BD-FAE"/>
    <property type="match status" value="1"/>
</dbReference>
<keyword evidence="1" id="KW-0378">Hydrolase</keyword>
<reference evidence="4 5" key="1">
    <citation type="submission" date="2018-11" db="EMBL/GenBank/DDBJ databases">
        <title>Sequencing the genomes of 1000 actinobacteria strains.</title>
        <authorList>
            <person name="Klenk H.-P."/>
        </authorList>
    </citation>
    <scope>NUCLEOTIDE SEQUENCE [LARGE SCALE GENOMIC DNA]</scope>
    <source>
        <strain evidence="4 5">DSM 14012</strain>
    </source>
</reference>
<dbReference type="SUPFAM" id="SSF53474">
    <property type="entry name" value="alpha/beta-Hydrolases"/>
    <property type="match status" value="1"/>
</dbReference>
<evidence type="ECO:0000313" key="4">
    <source>
        <dbReference type="EMBL" id="ROR80331.1"/>
    </source>
</evidence>
<evidence type="ECO:0000259" key="3">
    <source>
        <dbReference type="Pfam" id="PF20434"/>
    </source>
</evidence>
<dbReference type="PANTHER" id="PTHR48081">
    <property type="entry name" value="AB HYDROLASE SUPERFAMILY PROTEIN C4A8.06C"/>
    <property type="match status" value="1"/>
</dbReference>
<dbReference type="InterPro" id="IPR029058">
    <property type="entry name" value="AB_hydrolase_fold"/>
</dbReference>
<dbReference type="EMBL" id="RKHL01000001">
    <property type="protein sequence ID" value="ROR80331.1"/>
    <property type="molecule type" value="Genomic_DNA"/>
</dbReference>
<organism evidence="4 5">
    <name type="scientific">Plantibacter flavus</name>
    <dbReference type="NCBI Taxonomy" id="150123"/>
    <lineage>
        <taxon>Bacteria</taxon>
        <taxon>Bacillati</taxon>
        <taxon>Actinomycetota</taxon>
        <taxon>Actinomycetes</taxon>
        <taxon>Micrococcales</taxon>
        <taxon>Microbacteriaceae</taxon>
        <taxon>Plantibacter</taxon>
    </lineage>
</organism>
<proteinExistence type="predicted"/>